<protein>
    <submittedName>
        <fullName evidence="1">Uncharacterized protein</fullName>
    </submittedName>
</protein>
<name>A0A452IVA5_9SAUR</name>
<accession>A0A452IVA5</accession>
<reference evidence="2" key="1">
    <citation type="journal article" date="2017" name="PLoS ONE">
        <title>The Agassiz's desert tortoise genome provides a resource for the conservation of a threatened species.</title>
        <authorList>
            <person name="Tollis M."/>
            <person name="DeNardo D.F."/>
            <person name="Cornelius J.A."/>
            <person name="Dolby G.A."/>
            <person name="Edwards T."/>
            <person name="Henen B.T."/>
            <person name="Karl A.E."/>
            <person name="Murphy R.W."/>
            <person name="Kusumi K."/>
        </authorList>
    </citation>
    <scope>NUCLEOTIDE SEQUENCE [LARGE SCALE GENOMIC DNA]</scope>
</reference>
<evidence type="ECO:0000313" key="2">
    <source>
        <dbReference type="Proteomes" id="UP000291020"/>
    </source>
</evidence>
<reference evidence="1" key="2">
    <citation type="submission" date="2025-08" db="UniProtKB">
        <authorList>
            <consortium name="Ensembl"/>
        </authorList>
    </citation>
    <scope>IDENTIFICATION</scope>
</reference>
<evidence type="ECO:0000313" key="1">
    <source>
        <dbReference type="Ensembl" id="ENSGAGP00000032008.1"/>
    </source>
</evidence>
<sequence length="64" mass="7533">MKGNYEHLKWLHYLYQVWWHTSVIPATWEAKAGRSLELRSSGLQCIFKFINFCSPHFLFGEGAT</sequence>
<reference evidence="1" key="3">
    <citation type="submission" date="2025-09" db="UniProtKB">
        <authorList>
            <consortium name="Ensembl"/>
        </authorList>
    </citation>
    <scope>IDENTIFICATION</scope>
</reference>
<keyword evidence="2" id="KW-1185">Reference proteome</keyword>
<dbReference type="Ensembl" id="ENSGAGT00000036288.1">
    <property type="protein sequence ID" value="ENSGAGP00000032008.1"/>
    <property type="gene ID" value="ENSGAGG00000022948.1"/>
</dbReference>
<dbReference type="Proteomes" id="UP000291020">
    <property type="component" value="Unassembled WGS sequence"/>
</dbReference>
<proteinExistence type="predicted"/>
<dbReference type="AlphaFoldDB" id="A0A452IVA5"/>
<organism evidence="1 2">
    <name type="scientific">Gopherus agassizii</name>
    <name type="common">Agassiz's desert tortoise</name>
    <dbReference type="NCBI Taxonomy" id="38772"/>
    <lineage>
        <taxon>Eukaryota</taxon>
        <taxon>Metazoa</taxon>
        <taxon>Chordata</taxon>
        <taxon>Craniata</taxon>
        <taxon>Vertebrata</taxon>
        <taxon>Euteleostomi</taxon>
        <taxon>Archelosauria</taxon>
        <taxon>Testudinata</taxon>
        <taxon>Testudines</taxon>
        <taxon>Cryptodira</taxon>
        <taxon>Durocryptodira</taxon>
        <taxon>Testudinoidea</taxon>
        <taxon>Testudinidae</taxon>
        <taxon>Gopherus</taxon>
    </lineage>
</organism>